<dbReference type="Proteomes" id="UP000805193">
    <property type="component" value="Unassembled WGS sequence"/>
</dbReference>
<gene>
    <name evidence="1" type="ORF">HPB47_015171</name>
</gene>
<name>A0AC60QXR7_IXOPE</name>
<comment type="caution">
    <text evidence="1">The sequence shown here is derived from an EMBL/GenBank/DDBJ whole genome shotgun (WGS) entry which is preliminary data.</text>
</comment>
<evidence type="ECO:0000313" key="1">
    <source>
        <dbReference type="EMBL" id="KAG0443215.1"/>
    </source>
</evidence>
<protein>
    <submittedName>
        <fullName evidence="1">Uncharacterized protein</fullName>
    </submittedName>
</protein>
<accession>A0AC60QXR7</accession>
<organism evidence="1 2">
    <name type="scientific">Ixodes persulcatus</name>
    <name type="common">Taiga tick</name>
    <dbReference type="NCBI Taxonomy" id="34615"/>
    <lineage>
        <taxon>Eukaryota</taxon>
        <taxon>Metazoa</taxon>
        <taxon>Ecdysozoa</taxon>
        <taxon>Arthropoda</taxon>
        <taxon>Chelicerata</taxon>
        <taxon>Arachnida</taxon>
        <taxon>Acari</taxon>
        <taxon>Parasitiformes</taxon>
        <taxon>Ixodida</taxon>
        <taxon>Ixodoidea</taxon>
        <taxon>Ixodidae</taxon>
        <taxon>Ixodinae</taxon>
        <taxon>Ixodes</taxon>
    </lineage>
</organism>
<reference evidence="1 2" key="1">
    <citation type="journal article" date="2020" name="Cell">
        <title>Large-Scale Comparative Analyses of Tick Genomes Elucidate Their Genetic Diversity and Vector Capacities.</title>
        <authorList>
            <consortium name="Tick Genome and Microbiome Consortium (TIGMIC)"/>
            <person name="Jia N."/>
            <person name="Wang J."/>
            <person name="Shi W."/>
            <person name="Du L."/>
            <person name="Sun Y."/>
            <person name="Zhan W."/>
            <person name="Jiang J.F."/>
            <person name="Wang Q."/>
            <person name="Zhang B."/>
            <person name="Ji P."/>
            <person name="Bell-Sakyi L."/>
            <person name="Cui X.M."/>
            <person name="Yuan T.T."/>
            <person name="Jiang B.G."/>
            <person name="Yang W.F."/>
            <person name="Lam T.T."/>
            <person name="Chang Q.C."/>
            <person name="Ding S.J."/>
            <person name="Wang X.J."/>
            <person name="Zhu J.G."/>
            <person name="Ruan X.D."/>
            <person name="Zhao L."/>
            <person name="Wei J.T."/>
            <person name="Ye R.Z."/>
            <person name="Que T.C."/>
            <person name="Du C.H."/>
            <person name="Zhou Y.H."/>
            <person name="Cheng J.X."/>
            <person name="Dai P.F."/>
            <person name="Guo W.B."/>
            <person name="Han X.H."/>
            <person name="Huang E.J."/>
            <person name="Li L.F."/>
            <person name="Wei W."/>
            <person name="Gao Y.C."/>
            <person name="Liu J.Z."/>
            <person name="Shao H.Z."/>
            <person name="Wang X."/>
            <person name="Wang C.C."/>
            <person name="Yang T.C."/>
            <person name="Huo Q.B."/>
            <person name="Li W."/>
            <person name="Chen H.Y."/>
            <person name="Chen S.E."/>
            <person name="Zhou L.G."/>
            <person name="Ni X.B."/>
            <person name="Tian J.H."/>
            <person name="Sheng Y."/>
            <person name="Liu T."/>
            <person name="Pan Y.S."/>
            <person name="Xia L.Y."/>
            <person name="Li J."/>
            <person name="Zhao F."/>
            <person name="Cao W.C."/>
        </authorList>
    </citation>
    <scope>NUCLEOTIDE SEQUENCE [LARGE SCALE GENOMIC DNA]</scope>
    <source>
        <strain evidence="1">Iper-2018</strain>
    </source>
</reference>
<evidence type="ECO:0000313" key="2">
    <source>
        <dbReference type="Proteomes" id="UP000805193"/>
    </source>
</evidence>
<dbReference type="EMBL" id="JABSTQ010003721">
    <property type="protein sequence ID" value="KAG0443215.1"/>
    <property type="molecule type" value="Genomic_DNA"/>
</dbReference>
<proteinExistence type="predicted"/>
<keyword evidence="2" id="KW-1185">Reference proteome</keyword>
<sequence length="120" mass="13601">MFVCKVGVFDSKTTQKYFMAWDSQRPRPTSDRILRLRLGTAAPNETSTWLKRTRKVSGAANGTGPDRLRQRALPDFQSPLLLKQGAQALAVAMERPRAKVVWQLEILNSPTPVIKDKEHR</sequence>